<dbReference type="InterPro" id="IPR029063">
    <property type="entry name" value="SAM-dependent_MTases_sf"/>
</dbReference>
<dbReference type="Gene3D" id="3.40.50.150">
    <property type="entry name" value="Vaccinia Virus protein VP39"/>
    <property type="match status" value="1"/>
</dbReference>
<keyword evidence="3" id="KW-1185">Reference proteome</keyword>
<dbReference type="EMBL" id="CAJNIZ010044099">
    <property type="protein sequence ID" value="CAE7678258.1"/>
    <property type="molecule type" value="Genomic_DNA"/>
</dbReference>
<name>A0A812WGV8_SYMPI</name>
<dbReference type="PANTHER" id="PTHR42912">
    <property type="entry name" value="METHYLTRANSFERASE"/>
    <property type="match status" value="1"/>
</dbReference>
<evidence type="ECO:0000313" key="2">
    <source>
        <dbReference type="EMBL" id="CAE7678258.1"/>
    </source>
</evidence>
<dbReference type="OrthoDB" id="2013972at2759"/>
<dbReference type="PANTHER" id="PTHR42912:SF80">
    <property type="entry name" value="METHYLTRANSFERASE DOMAIN-CONTAINING PROTEIN"/>
    <property type="match status" value="1"/>
</dbReference>
<protein>
    <submittedName>
        <fullName evidence="2">ArsM protein</fullName>
    </submittedName>
</protein>
<dbReference type="InterPro" id="IPR050508">
    <property type="entry name" value="Methyltransf_Superfamily"/>
</dbReference>
<dbReference type="Proteomes" id="UP000649617">
    <property type="component" value="Unassembled WGS sequence"/>
</dbReference>
<reference evidence="2" key="1">
    <citation type="submission" date="2021-02" db="EMBL/GenBank/DDBJ databases">
        <authorList>
            <person name="Dougan E. K."/>
            <person name="Rhodes N."/>
            <person name="Thang M."/>
            <person name="Chan C."/>
        </authorList>
    </citation>
    <scope>NUCLEOTIDE SEQUENCE</scope>
</reference>
<evidence type="ECO:0000313" key="3">
    <source>
        <dbReference type="Proteomes" id="UP000649617"/>
    </source>
</evidence>
<feature type="non-terminal residue" evidence="2">
    <location>
        <position position="1"/>
    </location>
</feature>
<organism evidence="2 3">
    <name type="scientific">Symbiodinium pilosum</name>
    <name type="common">Dinoflagellate</name>
    <dbReference type="NCBI Taxonomy" id="2952"/>
    <lineage>
        <taxon>Eukaryota</taxon>
        <taxon>Sar</taxon>
        <taxon>Alveolata</taxon>
        <taxon>Dinophyceae</taxon>
        <taxon>Suessiales</taxon>
        <taxon>Symbiodiniaceae</taxon>
        <taxon>Symbiodinium</taxon>
    </lineage>
</organism>
<evidence type="ECO:0000259" key="1">
    <source>
        <dbReference type="Pfam" id="PF08241"/>
    </source>
</evidence>
<dbReference type="SUPFAM" id="SSF53335">
    <property type="entry name" value="S-adenosyl-L-methionine-dependent methyltransferases"/>
    <property type="match status" value="1"/>
</dbReference>
<dbReference type="CDD" id="cd02440">
    <property type="entry name" value="AdoMet_MTases"/>
    <property type="match status" value="1"/>
</dbReference>
<feature type="domain" description="Methyltransferase type 11" evidence="1">
    <location>
        <begin position="100"/>
        <end position="211"/>
    </location>
</feature>
<dbReference type="Pfam" id="PF08241">
    <property type="entry name" value="Methyltransf_11"/>
    <property type="match status" value="1"/>
</dbReference>
<proteinExistence type="predicted"/>
<dbReference type="AlphaFoldDB" id="A0A812WGV8"/>
<comment type="caution">
    <text evidence="2">The sequence shown here is derived from an EMBL/GenBank/DDBJ whole genome shotgun (WGS) entry which is preliminary data.</text>
</comment>
<gene>
    <name evidence="2" type="primary">arsM</name>
    <name evidence="2" type="ORF">SPIL2461_LOCUS18840</name>
</gene>
<accession>A0A812WGV8</accession>
<dbReference type="GO" id="GO:0008757">
    <property type="term" value="F:S-adenosylmethionine-dependent methyltransferase activity"/>
    <property type="evidence" value="ECO:0007669"/>
    <property type="project" value="InterPro"/>
</dbReference>
<sequence length="263" mass="28507">ARRTMVNTAEANGIGWAKAAGRLRRASILLPEAGGKPFHAYDTGNLNWEAAFEQELASRAVGARNFPAYGKDGEDAFRAAFDNALDSLGATVPEGGVMIDLGCGTGLSTRRLATRFPQASRLVGVDLSPYFIAVGQRLLELKPAADTWVTEVVADERVELRVGDAESTGLPDECATNVNLCLVIHELPPDVTRRVCAEALRLLKPGGQLWITEMDFSAPGYVQLRSNPLLFALIRSTEPYLDEYADSTEELFRHLAGLDSVES</sequence>
<feature type="non-terminal residue" evidence="2">
    <location>
        <position position="263"/>
    </location>
</feature>
<dbReference type="InterPro" id="IPR013216">
    <property type="entry name" value="Methyltransf_11"/>
</dbReference>